<reference evidence="1" key="1">
    <citation type="submission" date="2022-04" db="EMBL/GenBank/DDBJ databases">
        <title>Chromosome-scale genome assembly of Holotrichia oblita Faldermann.</title>
        <authorList>
            <person name="Rongchong L."/>
        </authorList>
    </citation>
    <scope>NUCLEOTIDE SEQUENCE</scope>
    <source>
        <strain evidence="1">81SQS9</strain>
    </source>
</reference>
<protein>
    <submittedName>
        <fullName evidence="1">Nuclear pore membrane glycoprotein</fullName>
    </submittedName>
</protein>
<gene>
    <name evidence="1" type="ORF">MML48_2g00005434</name>
</gene>
<comment type="caution">
    <text evidence="1">The sequence shown here is derived from an EMBL/GenBank/DDBJ whole genome shotgun (WGS) entry which is preliminary data.</text>
</comment>
<dbReference type="EMBL" id="CM043016">
    <property type="protein sequence ID" value="KAI4468828.1"/>
    <property type="molecule type" value="Genomic_DNA"/>
</dbReference>
<evidence type="ECO:0000313" key="1">
    <source>
        <dbReference type="EMBL" id="KAI4468828.1"/>
    </source>
</evidence>
<evidence type="ECO:0000313" key="2">
    <source>
        <dbReference type="Proteomes" id="UP001056778"/>
    </source>
</evidence>
<dbReference type="Proteomes" id="UP001056778">
    <property type="component" value="Chromosome 2"/>
</dbReference>
<proteinExistence type="predicted"/>
<name>A0ACB9TPZ3_HOLOL</name>
<organism evidence="1 2">
    <name type="scientific">Holotrichia oblita</name>
    <name type="common">Chafer beetle</name>
    <dbReference type="NCBI Taxonomy" id="644536"/>
    <lineage>
        <taxon>Eukaryota</taxon>
        <taxon>Metazoa</taxon>
        <taxon>Ecdysozoa</taxon>
        <taxon>Arthropoda</taxon>
        <taxon>Hexapoda</taxon>
        <taxon>Insecta</taxon>
        <taxon>Pterygota</taxon>
        <taxon>Neoptera</taxon>
        <taxon>Endopterygota</taxon>
        <taxon>Coleoptera</taxon>
        <taxon>Polyphaga</taxon>
        <taxon>Scarabaeiformia</taxon>
        <taxon>Scarabaeidae</taxon>
        <taxon>Melolonthinae</taxon>
        <taxon>Holotrichia</taxon>
    </lineage>
</organism>
<keyword evidence="2" id="KW-1185">Reference proteome</keyword>
<sequence length="1931" mass="212972">MASRYVTVLNKVLYFLLFVSITRSSKLNVPHVLLPIFNELNVNFTLEAVNGGCYKWTTTRVDLVTLNLIDPKPGWSCSRKAVVSAISKEKTRNVAVVLAEEVNSQLVLRVDVIVDIIDSLSISTTTKEIIMDEVPEIFKVIAFDNQGNQFTTLEGVEFDWKILCLGASKDLTVLRFMRFRDSPYETPSAIEAFEEQNKRGHIVLLEGIKTGMAKVEVKLPYEEYAFIRPQDVPLSVVANLIILPATLYCMVYDVVEFKIYSLNNGKVEEIITPNTQYHLVVESKVFASGDTHSGEITALKEGRTRIVLHDRNVDVNDPNVKLPSATLYIVQPAYMTLTLFPHNNWEILLSEHHDIVVDVFSSDNHKLYLGPTVELHIQVGEIFHIQQRSANGSWLTGWAHHEGVAPVQAVLEGIVHPRLGRSKIEPLTAAKDIIIYPRIILTPSEVILPWDPISKPKYLIDVTATGGDGKFLWTSSNHSIGLVNQVGQVRTHSSGYFEVAAVMQRNHNNRETSRFHILTPYRLEIVEYVSEAEVGSPIHLHVALYGEKKDKSGLISHIPFTRCQDLPFKVQTSDENFVYNRTCTITPVGLSCANVAIIGNSLAMSKVTVSYNKDGNFLEDTVTVSTYKPLLMLYPTEDVVLAVGTTKQLIFVGGPRPSPSRIDTFSREVRSSNRQVVEAIDSTEFEAIAGHDDNSVIRVVCRALGEAYVTLSIVNSPMIPACKNPAASVTVKVYCAKPRSVSLQPEIKVADAESCPMDLSAEKVVVESNQDIELDVTVRDENGLRFLNISSLKFEWSTTPGDAGIVMWKNRITARDKLVGSLNYGDRSYQVITPKTGLRSLTVHAKIVGYLPEVLKSHKVKPEHPPFLTEEELTSDLPVLETMIGLYLVDDTVVTPDEIILYNHPGNKIVLPIKQGSGYYKLVLSSNFIADVKYLSNTKEVEIKPVADGDLRIQLIDLCLESKPAIITVQVLSVHIIRVEMTDKVEVGKCIPAIVRLYDESDNLLSLPDIDIINLRVGMEHHIANAKRLTPSADEKWGDGEVHYVFTGQELGDTKVTFSVLGTKEEVSSAPLDLQVFPPLVLYPRNATLVIGSSLHFFNKGGPQPESTLEFSVTPENVAALNDIGILKGLVLGGARVKARAIGTNPTTGQKVIYSQDTADVTVIPILGVRIAAPLTRFKVGSKVPVWAIGMPDLISPMIIGATEDSMSFNWQVDDPNIIQLRGVFEQIGITYGSNDKISTRVIGISPGRTKLRLNVTVPGHVANCPDKPLVQFSDAIDIEIFEGLVLLEPKDVSSRSVLMAPHSSLRIMTNMDGQSQISYKLIGEDSSDSQNQRSLTIPNPLVTITEDGVLQSHGMVGYSMVLVMAYDDHGLKQTLSLIVEVKPIYYMLLNVVANWMIRSDVPSDVIPLGAEFQLRATYHDSTGVEFTAGTSQLHVRTSRFDLTRVKQGKDNSTLILSMKKPGDTVLKVWADGLKKTADYIKLHVKQTVAPSVDHLVTGDVVCLWTPVTSVSNIGKWSSSDSKLLSVEPETGIGTVSGQSGSVAVLHTLLPVASLQMNILPINHIRLLNPDSNQILTNSESGRLVEVPLVIHSETSESRKNNLITSWHCRDKEGVNIKSFPFTCNIVFSNSSLDVPISNIFTVHSGFNLKTGLYSCNIVSTGVNDATVSVLETNVIVTAHSVSNDVVSNPVEIAFHPALFYETELVLDDDSFSGDLVIVGSESVLKDVSVTAADGNLLGVYDVERTTSNQLKHNIKLLDYHWKLSEFDEPLTLNLHSKVSDERGKVHVKIASPDRFSRHECAAGGRTALSSIIYNYRQFIAIVASMLVIFFVTFYAYSYYIQPIINVNIQSNGSLLTGASTVTPTPPSNRSPNASIVQRNCPTSQGFMRSSPNASYGTNLSGSYANREPVYGDPSNFYSTSPEVRRNRRLM</sequence>
<accession>A0ACB9TPZ3</accession>